<evidence type="ECO:0000256" key="1">
    <source>
        <dbReference type="ARBA" id="ARBA00022741"/>
    </source>
</evidence>
<evidence type="ECO:0000313" key="7">
    <source>
        <dbReference type="Proteomes" id="UP000001542"/>
    </source>
</evidence>
<dbReference type="OrthoDB" id="346907at2759"/>
<keyword evidence="6" id="KW-0418">Kinase</keyword>
<keyword evidence="6" id="KW-0808">Transferase</keyword>
<dbReference type="InterPro" id="IPR011009">
    <property type="entry name" value="Kinase-like_dom_sf"/>
</dbReference>
<keyword evidence="7" id="KW-1185">Reference proteome</keyword>
<reference evidence="6" key="1">
    <citation type="submission" date="2006-10" db="EMBL/GenBank/DDBJ databases">
        <authorList>
            <person name="Amadeo P."/>
            <person name="Zhao Q."/>
            <person name="Wortman J."/>
            <person name="Fraser-Liggett C."/>
            <person name="Carlton J."/>
        </authorList>
    </citation>
    <scope>NUCLEOTIDE SEQUENCE</scope>
    <source>
        <strain evidence="6">G3</strain>
    </source>
</reference>
<dbReference type="FunFam" id="1.10.510.10:FF:000578">
    <property type="entry name" value="CAMK family protein kinase"/>
    <property type="match status" value="1"/>
</dbReference>
<dbReference type="OMA" id="CDEKIYS"/>
<keyword evidence="4" id="KW-0723">Serine/threonine-protein kinase</keyword>
<dbReference type="Pfam" id="PF00069">
    <property type="entry name" value="Pkinase"/>
    <property type="match status" value="1"/>
</dbReference>
<dbReference type="AlphaFoldDB" id="A2G139"/>
<evidence type="ECO:0000256" key="4">
    <source>
        <dbReference type="RuleBase" id="RU000304"/>
    </source>
</evidence>
<dbReference type="GO" id="GO:0051726">
    <property type="term" value="P:regulation of cell cycle"/>
    <property type="evidence" value="ECO:0000318"/>
    <property type="project" value="GO_Central"/>
</dbReference>
<dbReference type="eggNOG" id="KOG0611">
    <property type="taxonomic scope" value="Eukaryota"/>
</dbReference>
<dbReference type="PANTHER" id="PTHR24348">
    <property type="entry name" value="SERINE/THREONINE-PROTEIN KINASE UNC-51-RELATED"/>
    <property type="match status" value="1"/>
</dbReference>
<dbReference type="InterPro" id="IPR000719">
    <property type="entry name" value="Prot_kinase_dom"/>
</dbReference>
<dbReference type="GO" id="GO:0005524">
    <property type="term" value="F:ATP binding"/>
    <property type="evidence" value="ECO:0007669"/>
    <property type="project" value="UniProtKB-UniRule"/>
</dbReference>
<protein>
    <submittedName>
        <fullName evidence="6">CAMK family protein kinase</fullName>
    </submittedName>
</protein>
<dbReference type="SMART" id="SM00220">
    <property type="entry name" value="S_TKc"/>
    <property type="match status" value="1"/>
</dbReference>
<dbReference type="InterPro" id="IPR045269">
    <property type="entry name" value="Atg1-like"/>
</dbReference>
<dbReference type="PROSITE" id="PS50011">
    <property type="entry name" value="PROTEIN_KINASE_DOM"/>
    <property type="match status" value="1"/>
</dbReference>
<dbReference type="VEuPathDB" id="TrichDB:TVAG_008480"/>
<dbReference type="PROSITE" id="PS00107">
    <property type="entry name" value="PROTEIN_KINASE_ATP"/>
    <property type="match status" value="1"/>
</dbReference>
<dbReference type="GO" id="GO:0004674">
    <property type="term" value="F:protein serine/threonine kinase activity"/>
    <property type="evidence" value="ECO:0000318"/>
    <property type="project" value="GO_Central"/>
</dbReference>
<accession>A2G139</accession>
<evidence type="ECO:0000259" key="5">
    <source>
        <dbReference type="PROSITE" id="PS50011"/>
    </source>
</evidence>
<comment type="similarity">
    <text evidence="4">Belongs to the protein kinase superfamily.</text>
</comment>
<dbReference type="PROSITE" id="PS00108">
    <property type="entry name" value="PROTEIN_KINASE_ST"/>
    <property type="match status" value="1"/>
</dbReference>
<feature type="binding site" evidence="3">
    <location>
        <position position="46"/>
    </location>
    <ligand>
        <name>ATP</name>
        <dbReference type="ChEBI" id="CHEBI:30616"/>
    </ligand>
</feature>
<dbReference type="PANTHER" id="PTHR24348:SF68">
    <property type="entry name" value="SERINE_THREONINE-PROTEIN KINASE ATG1C"/>
    <property type="match status" value="1"/>
</dbReference>
<dbReference type="RefSeq" id="XP_001302053.1">
    <property type="nucleotide sequence ID" value="XM_001302052.1"/>
</dbReference>
<evidence type="ECO:0000256" key="3">
    <source>
        <dbReference type="PROSITE-ProRule" id="PRU10141"/>
    </source>
</evidence>
<dbReference type="GO" id="GO:0010506">
    <property type="term" value="P:regulation of autophagy"/>
    <property type="evidence" value="ECO:0007669"/>
    <property type="project" value="InterPro"/>
</dbReference>
<dbReference type="VEuPathDB" id="TrichDB:TVAGG3_0723750"/>
<evidence type="ECO:0000256" key="2">
    <source>
        <dbReference type="ARBA" id="ARBA00022840"/>
    </source>
</evidence>
<dbReference type="Gene3D" id="1.10.510.10">
    <property type="entry name" value="Transferase(Phosphotransferase) domain 1"/>
    <property type="match status" value="1"/>
</dbReference>
<name>A2G139_TRIV3</name>
<dbReference type="KEGG" id="tva:4746791"/>
<dbReference type="EMBL" id="DS114232">
    <property type="protein sequence ID" value="EAX89123.1"/>
    <property type="molecule type" value="Genomic_DNA"/>
</dbReference>
<dbReference type="SMR" id="A2G139"/>
<keyword evidence="1 3" id="KW-0547">Nucleotide-binding</keyword>
<dbReference type="STRING" id="5722.A2G139"/>
<sequence length="327" mass="37425">MSNVSNHIRIPSSVGRYKILRQIGKGGFAVVVQAVDTKTNQFVAIKIVSRQEIQRQNNMIYLENELRLCSRFDHPSIVKVFDIIYEEDIIMIVMEYFHNGYLQSLISQGIHLSFDECVRISYKILDALAYLHKRGICHKDIKPGNILFDDSFNPKLIDFGLAKENADVLSTYCGTLWYIAPEIVKNSEYDGRKADIWAFGVTLHLLSTGCFPFEWKSESQFIKDILHNKLSLNIQSRGIIGTLVEKCLKFDPKERMSADDLFLYLQTAQVESKGISHSEISSKRSTAKQSSLPILIARAQVPVKSTPKLLNDRMTNKMKLIVRKRLY</sequence>
<evidence type="ECO:0000313" key="6">
    <source>
        <dbReference type="EMBL" id="EAX89123.1"/>
    </source>
</evidence>
<dbReference type="InterPro" id="IPR017441">
    <property type="entry name" value="Protein_kinase_ATP_BS"/>
</dbReference>
<dbReference type="InterPro" id="IPR008271">
    <property type="entry name" value="Ser/Thr_kinase_AS"/>
</dbReference>
<dbReference type="InParanoid" id="A2G139"/>
<reference evidence="6" key="2">
    <citation type="journal article" date="2007" name="Science">
        <title>Draft genome sequence of the sexually transmitted pathogen Trichomonas vaginalis.</title>
        <authorList>
            <person name="Carlton J.M."/>
            <person name="Hirt R.P."/>
            <person name="Silva J.C."/>
            <person name="Delcher A.L."/>
            <person name="Schatz M."/>
            <person name="Zhao Q."/>
            <person name="Wortman J.R."/>
            <person name="Bidwell S.L."/>
            <person name="Alsmark U.C.M."/>
            <person name="Besteiro S."/>
            <person name="Sicheritz-Ponten T."/>
            <person name="Noel C.J."/>
            <person name="Dacks J.B."/>
            <person name="Foster P.G."/>
            <person name="Simillion C."/>
            <person name="Van de Peer Y."/>
            <person name="Miranda-Saavedra D."/>
            <person name="Barton G.J."/>
            <person name="Westrop G.D."/>
            <person name="Mueller S."/>
            <person name="Dessi D."/>
            <person name="Fiori P.L."/>
            <person name="Ren Q."/>
            <person name="Paulsen I."/>
            <person name="Zhang H."/>
            <person name="Bastida-Corcuera F.D."/>
            <person name="Simoes-Barbosa A."/>
            <person name="Brown M.T."/>
            <person name="Hayes R.D."/>
            <person name="Mukherjee M."/>
            <person name="Okumura C.Y."/>
            <person name="Schneider R."/>
            <person name="Smith A.J."/>
            <person name="Vanacova S."/>
            <person name="Villalvazo M."/>
            <person name="Haas B.J."/>
            <person name="Pertea M."/>
            <person name="Feldblyum T.V."/>
            <person name="Utterback T.R."/>
            <person name="Shu C.L."/>
            <person name="Osoegawa K."/>
            <person name="de Jong P.J."/>
            <person name="Hrdy I."/>
            <person name="Horvathova L."/>
            <person name="Zubacova Z."/>
            <person name="Dolezal P."/>
            <person name="Malik S.B."/>
            <person name="Logsdon J.M. Jr."/>
            <person name="Henze K."/>
            <person name="Gupta A."/>
            <person name="Wang C.C."/>
            <person name="Dunne R.L."/>
            <person name="Upcroft J.A."/>
            <person name="Upcroft P."/>
            <person name="White O."/>
            <person name="Salzberg S.L."/>
            <person name="Tang P."/>
            <person name="Chiu C.-H."/>
            <person name="Lee Y.-S."/>
            <person name="Embley T.M."/>
            <person name="Coombs G.H."/>
            <person name="Mottram J.C."/>
            <person name="Tachezy J."/>
            <person name="Fraser-Liggett C.M."/>
            <person name="Johnson P.J."/>
        </authorList>
    </citation>
    <scope>NUCLEOTIDE SEQUENCE [LARGE SCALE GENOMIC DNA]</scope>
    <source>
        <strain evidence="6">G3</strain>
    </source>
</reference>
<dbReference type="SUPFAM" id="SSF56112">
    <property type="entry name" value="Protein kinase-like (PK-like)"/>
    <property type="match status" value="1"/>
</dbReference>
<organism evidence="6 7">
    <name type="scientific">Trichomonas vaginalis (strain ATCC PRA-98 / G3)</name>
    <dbReference type="NCBI Taxonomy" id="412133"/>
    <lineage>
        <taxon>Eukaryota</taxon>
        <taxon>Metamonada</taxon>
        <taxon>Parabasalia</taxon>
        <taxon>Trichomonadida</taxon>
        <taxon>Trichomonadidae</taxon>
        <taxon>Trichomonas</taxon>
    </lineage>
</organism>
<proteinExistence type="inferred from homology"/>
<dbReference type="CDD" id="cd14014">
    <property type="entry name" value="STKc_PknB_like"/>
    <property type="match status" value="1"/>
</dbReference>
<dbReference type="Proteomes" id="UP000001542">
    <property type="component" value="Unassembled WGS sequence"/>
</dbReference>
<feature type="domain" description="Protein kinase" evidence="5">
    <location>
        <begin position="17"/>
        <end position="280"/>
    </location>
</feature>
<keyword evidence="2 3" id="KW-0067">ATP-binding</keyword>
<dbReference type="FunFam" id="3.30.200.20:FF:000042">
    <property type="entry name" value="Aurora kinase A"/>
    <property type="match status" value="1"/>
</dbReference>
<gene>
    <name evidence="6" type="ORF">TVAG_008480</name>
</gene>